<evidence type="ECO:0000313" key="2">
    <source>
        <dbReference type="Proteomes" id="UP001085076"/>
    </source>
</evidence>
<proteinExistence type="predicted"/>
<keyword evidence="2" id="KW-1185">Reference proteome</keyword>
<sequence>MRVSPVEDDSDLLMDMDNIHMKLFLPESNLWKHLQRWIVEGKHHHKENQHVHTMNMSCFLSLVKRGTLVANQSRDYDPDDDAGRAGAEVEVKLDILTSTEAEVPQFAPPE</sequence>
<accession>A0A9D5C2H4</accession>
<dbReference type="Proteomes" id="UP001085076">
    <property type="component" value="Miscellaneous, Linkage group lg08"/>
</dbReference>
<name>A0A9D5C2H4_9LILI</name>
<evidence type="ECO:0000313" key="1">
    <source>
        <dbReference type="EMBL" id="KAJ0964779.1"/>
    </source>
</evidence>
<reference evidence="1" key="1">
    <citation type="submission" date="2021-03" db="EMBL/GenBank/DDBJ databases">
        <authorList>
            <person name="Li Z."/>
            <person name="Yang C."/>
        </authorList>
    </citation>
    <scope>NUCLEOTIDE SEQUENCE</scope>
    <source>
        <strain evidence="1">Dzin_1.0</strain>
        <tissue evidence="1">Leaf</tissue>
    </source>
</reference>
<dbReference type="AlphaFoldDB" id="A0A9D5C2H4"/>
<gene>
    <name evidence="1" type="ORF">J5N97_025917</name>
</gene>
<reference evidence="1" key="2">
    <citation type="journal article" date="2022" name="Hortic Res">
        <title>The genome of Dioscorea zingiberensis sheds light on the biosynthesis, origin and evolution of the medicinally important diosgenin saponins.</title>
        <authorList>
            <person name="Li Y."/>
            <person name="Tan C."/>
            <person name="Li Z."/>
            <person name="Guo J."/>
            <person name="Li S."/>
            <person name="Chen X."/>
            <person name="Wang C."/>
            <person name="Dai X."/>
            <person name="Yang H."/>
            <person name="Song W."/>
            <person name="Hou L."/>
            <person name="Xu J."/>
            <person name="Tong Z."/>
            <person name="Xu A."/>
            <person name="Yuan X."/>
            <person name="Wang W."/>
            <person name="Yang Q."/>
            <person name="Chen L."/>
            <person name="Sun Z."/>
            <person name="Wang K."/>
            <person name="Pan B."/>
            <person name="Chen J."/>
            <person name="Bao Y."/>
            <person name="Liu F."/>
            <person name="Qi X."/>
            <person name="Gang D.R."/>
            <person name="Wen J."/>
            <person name="Li J."/>
        </authorList>
    </citation>
    <scope>NUCLEOTIDE SEQUENCE</scope>
    <source>
        <strain evidence="1">Dzin_1.0</strain>
    </source>
</reference>
<protein>
    <submittedName>
        <fullName evidence="1">Uncharacterized protein</fullName>
    </submittedName>
</protein>
<dbReference type="EMBL" id="JAGGNH010000008">
    <property type="protein sequence ID" value="KAJ0964779.1"/>
    <property type="molecule type" value="Genomic_DNA"/>
</dbReference>
<organism evidence="1 2">
    <name type="scientific">Dioscorea zingiberensis</name>
    <dbReference type="NCBI Taxonomy" id="325984"/>
    <lineage>
        <taxon>Eukaryota</taxon>
        <taxon>Viridiplantae</taxon>
        <taxon>Streptophyta</taxon>
        <taxon>Embryophyta</taxon>
        <taxon>Tracheophyta</taxon>
        <taxon>Spermatophyta</taxon>
        <taxon>Magnoliopsida</taxon>
        <taxon>Liliopsida</taxon>
        <taxon>Dioscoreales</taxon>
        <taxon>Dioscoreaceae</taxon>
        <taxon>Dioscorea</taxon>
    </lineage>
</organism>
<comment type="caution">
    <text evidence="1">The sequence shown here is derived from an EMBL/GenBank/DDBJ whole genome shotgun (WGS) entry which is preliminary data.</text>
</comment>